<evidence type="ECO:0000256" key="7">
    <source>
        <dbReference type="ARBA" id="ARBA00023136"/>
    </source>
</evidence>
<reference evidence="10" key="1">
    <citation type="journal article" date="2019" name="Int. J. Syst. Evol. Microbiol.">
        <title>The Global Catalogue of Microorganisms (GCM) 10K type strain sequencing project: providing services to taxonomists for standard genome sequencing and annotation.</title>
        <authorList>
            <consortium name="The Broad Institute Genomics Platform"/>
            <consortium name="The Broad Institute Genome Sequencing Center for Infectious Disease"/>
            <person name="Wu L."/>
            <person name="Ma J."/>
        </authorList>
    </citation>
    <scope>NUCLEOTIDE SEQUENCE [LARGE SCALE GENOMIC DNA]</scope>
    <source>
        <strain evidence="10">CGMCC 4.1434</strain>
    </source>
</reference>
<keyword evidence="5 8" id="KW-0812">Transmembrane</keyword>
<dbReference type="Pfam" id="PF01032">
    <property type="entry name" value="FecCD"/>
    <property type="match status" value="2"/>
</dbReference>
<organism evidence="9 10">
    <name type="scientific">Sporosarcina soli</name>
    <dbReference type="NCBI Taxonomy" id="334736"/>
    <lineage>
        <taxon>Bacteria</taxon>
        <taxon>Bacillati</taxon>
        <taxon>Bacillota</taxon>
        <taxon>Bacilli</taxon>
        <taxon>Bacillales</taxon>
        <taxon>Caryophanaceae</taxon>
        <taxon>Sporosarcina</taxon>
    </lineage>
</organism>
<name>A0ABW0TJG3_9BACL</name>
<keyword evidence="7 8" id="KW-0472">Membrane</keyword>
<dbReference type="PANTHER" id="PTHR30472:SF25">
    <property type="entry name" value="ABC TRANSPORTER PERMEASE PROTEIN MJ0876-RELATED"/>
    <property type="match status" value="1"/>
</dbReference>
<feature type="transmembrane region" description="Helical" evidence="8">
    <location>
        <begin position="520"/>
        <end position="541"/>
    </location>
</feature>
<evidence type="ECO:0000256" key="1">
    <source>
        <dbReference type="ARBA" id="ARBA00004651"/>
    </source>
</evidence>
<dbReference type="SUPFAM" id="SSF81345">
    <property type="entry name" value="ABC transporter involved in vitamin B12 uptake, BtuC"/>
    <property type="match status" value="2"/>
</dbReference>
<sequence>MKNDKRKFITIGFLGCLLFILLGTIHVSQGQASAGYFNFWQQLWHDEQQQNFLLHSRLPRFVIGCLAGSSLAVAGMLMQTMTKNPLASASTLGIHSGANFFVVAFAVFFPHLSGKHPLFLAFGGGLIAAMLVWGLVGKTLDPVRVALTGMIVSMLFASFTAALQLLFANEASGLFLWGSGTLLQLDWSGVQFAWPWIGIVLLITLAISRKLDVLLLDEEAAIGIGEKVGLIKLVGWLAAIFLAAITVAVVGPIGFVGIIAPHVVRLLGLRLHFSMILGNIVVGALLLVSADILVRIISQTSELPVGAMTALIGGPWIVYLAMKMGRSVRGKSAPLGGHVLFPKKGAVYGVLLIITICLFFVSLRFGGTEFTPLHLLGQELAHNTYVWNFRVPRILVSFLVGMLMAAGGVLFQSVLRNPLADASVLGVTSGAGMTAMLFMILFPGLAYLFVPIGAVVGAFVVTGLILVCSSRGGFQPVTLLLIGVSISAVCSAIIQILMVKSKLYAAQALTWLSGSTYGSSWDHVWMALVTSLILLPLIYYFSRTYDALIFGEEVAIGFGIHTSRLRLWMIIVGVIISAISVSIVGTIGFIGLLAPHAARRIVGIKHQAVFPVSILLGGMLLLAADFLGRYVLAPNEVPAGLLVSIVGAPYLLYLLKKSGQVKVR</sequence>
<dbReference type="CDD" id="cd06550">
    <property type="entry name" value="TM_ABC_iron-siderophores_like"/>
    <property type="match status" value="2"/>
</dbReference>
<evidence type="ECO:0000256" key="4">
    <source>
        <dbReference type="ARBA" id="ARBA00022475"/>
    </source>
</evidence>
<feature type="transmembrane region" description="Helical" evidence="8">
    <location>
        <begin position="345"/>
        <end position="365"/>
    </location>
</feature>
<dbReference type="Proteomes" id="UP001596109">
    <property type="component" value="Unassembled WGS sequence"/>
</dbReference>
<feature type="transmembrane region" description="Helical" evidence="8">
    <location>
        <begin position="394"/>
        <end position="411"/>
    </location>
</feature>
<dbReference type="PANTHER" id="PTHR30472">
    <property type="entry name" value="FERRIC ENTEROBACTIN TRANSPORT SYSTEM PERMEASE PROTEIN"/>
    <property type="match status" value="1"/>
</dbReference>
<feature type="transmembrane region" description="Helical" evidence="8">
    <location>
        <begin position="479"/>
        <end position="499"/>
    </location>
</feature>
<keyword evidence="4" id="KW-1003">Cell membrane</keyword>
<keyword evidence="6 8" id="KW-1133">Transmembrane helix</keyword>
<comment type="similarity">
    <text evidence="2">Belongs to the binding-protein-dependent transport system permease family. FecCD subfamily.</text>
</comment>
<feature type="transmembrane region" description="Helical" evidence="8">
    <location>
        <begin position="58"/>
        <end position="77"/>
    </location>
</feature>
<evidence type="ECO:0000256" key="6">
    <source>
        <dbReference type="ARBA" id="ARBA00022989"/>
    </source>
</evidence>
<evidence type="ECO:0000256" key="3">
    <source>
        <dbReference type="ARBA" id="ARBA00022448"/>
    </source>
</evidence>
<feature type="transmembrane region" description="Helical" evidence="8">
    <location>
        <begin position="448"/>
        <end position="467"/>
    </location>
</feature>
<feature type="transmembrane region" description="Helical" evidence="8">
    <location>
        <begin position="567"/>
        <end position="596"/>
    </location>
</feature>
<dbReference type="Gene3D" id="1.10.3470.10">
    <property type="entry name" value="ABC transporter involved in vitamin B12 uptake, BtuC"/>
    <property type="match status" value="2"/>
</dbReference>
<feature type="transmembrane region" description="Helical" evidence="8">
    <location>
        <begin position="637"/>
        <end position="655"/>
    </location>
</feature>
<keyword evidence="3" id="KW-0813">Transport</keyword>
<dbReference type="RefSeq" id="WP_381434586.1">
    <property type="nucleotide sequence ID" value="NZ_JBHSNO010000005.1"/>
</dbReference>
<gene>
    <name evidence="9" type="ORF">ACFPRA_12020</name>
</gene>
<evidence type="ECO:0000256" key="5">
    <source>
        <dbReference type="ARBA" id="ARBA00022692"/>
    </source>
</evidence>
<protein>
    <submittedName>
        <fullName evidence="9">Iron ABC transporter permease</fullName>
    </submittedName>
</protein>
<feature type="transmembrane region" description="Helical" evidence="8">
    <location>
        <begin position="143"/>
        <end position="167"/>
    </location>
</feature>
<evidence type="ECO:0000313" key="10">
    <source>
        <dbReference type="Proteomes" id="UP001596109"/>
    </source>
</evidence>
<feature type="transmembrane region" description="Helical" evidence="8">
    <location>
        <begin position="608"/>
        <end position="631"/>
    </location>
</feature>
<feature type="transmembrane region" description="Helical" evidence="8">
    <location>
        <begin position="118"/>
        <end position="136"/>
    </location>
</feature>
<keyword evidence="10" id="KW-1185">Reference proteome</keyword>
<dbReference type="EMBL" id="JBHSNO010000005">
    <property type="protein sequence ID" value="MFC5589622.1"/>
    <property type="molecule type" value="Genomic_DNA"/>
</dbReference>
<dbReference type="InterPro" id="IPR037294">
    <property type="entry name" value="ABC_BtuC-like"/>
</dbReference>
<feature type="transmembrane region" description="Helical" evidence="8">
    <location>
        <begin position="305"/>
        <end position="325"/>
    </location>
</feature>
<feature type="transmembrane region" description="Helical" evidence="8">
    <location>
        <begin position="423"/>
        <end position="441"/>
    </location>
</feature>
<evidence type="ECO:0000256" key="8">
    <source>
        <dbReference type="SAM" id="Phobius"/>
    </source>
</evidence>
<dbReference type="InterPro" id="IPR000522">
    <property type="entry name" value="ABC_transptr_permease_BtuC"/>
</dbReference>
<comment type="caution">
    <text evidence="9">The sequence shown here is derived from an EMBL/GenBank/DDBJ whole genome shotgun (WGS) entry which is preliminary data.</text>
</comment>
<feature type="transmembrane region" description="Helical" evidence="8">
    <location>
        <begin position="233"/>
        <end position="259"/>
    </location>
</feature>
<comment type="subcellular location">
    <subcellularLocation>
        <location evidence="1">Cell membrane</location>
        <topology evidence="1">Multi-pass membrane protein</topology>
    </subcellularLocation>
</comment>
<evidence type="ECO:0000256" key="2">
    <source>
        <dbReference type="ARBA" id="ARBA00007935"/>
    </source>
</evidence>
<evidence type="ECO:0000313" key="9">
    <source>
        <dbReference type="EMBL" id="MFC5589622.1"/>
    </source>
</evidence>
<accession>A0ABW0TJG3</accession>
<feature type="transmembrane region" description="Helical" evidence="8">
    <location>
        <begin position="271"/>
        <end position="293"/>
    </location>
</feature>
<feature type="transmembrane region" description="Helical" evidence="8">
    <location>
        <begin position="89"/>
        <end position="112"/>
    </location>
</feature>
<proteinExistence type="inferred from homology"/>